<feature type="region of interest" description="Disordered" evidence="1">
    <location>
        <begin position="213"/>
        <end position="238"/>
    </location>
</feature>
<dbReference type="GO" id="GO:0019171">
    <property type="term" value="F:(3R)-hydroxyacyl-[acyl-carrier-protein] dehydratase activity"/>
    <property type="evidence" value="ECO:0007669"/>
    <property type="project" value="TreeGrafter"/>
</dbReference>
<evidence type="ECO:0000313" key="2">
    <source>
        <dbReference type="EMBL" id="WWD10522.1"/>
    </source>
</evidence>
<dbReference type="AlphaFoldDB" id="A0AAX4KXH4"/>
<proteinExistence type="predicted"/>
<dbReference type="Gene3D" id="3.10.129.10">
    <property type="entry name" value="Hotdog Thioesterase"/>
    <property type="match status" value="1"/>
</dbReference>
<name>A0AAX4KXH4_9TREE</name>
<dbReference type="PANTHER" id="PTHR28152:SF1">
    <property type="entry name" value="HYDROXYACYL-THIOESTER DEHYDRATASE TYPE 2, MITOCHONDRIAL"/>
    <property type="match status" value="1"/>
</dbReference>
<sequence length="357" mass="40917">MPRLVSPNLQGQTITRSSLSTFRMGVVSRPPRVIRSDTRRDYTSSSFIDEWSCKLTTGAPRFNYDTVDIDRISQLRRILPTRQQQRQQSRLYLEDLKEDEDLDPSFHLVLFRPKPMLRDLGLDGTSTEYNAPPPYTRRMWAGGSIEWSALNRSLRVGEKVTQIVNVPKVEFKKDMVFVNQQLRIYPGTFSDEEDYDEESWSIREIRTHVFRKEPATTSSAPVRPASTPSEGSGNIVNRDNSDVTFTYTPSSPLLFFYSALTYNPHKVHYDHPWTINQEGHPRPLVHGPLTATLLVELANLNKPSGKRLKMFRYRATNPMIIDDEIKLIGNDAENGEGMELMAVQNGKIGMKATMEYQ</sequence>
<dbReference type="GeneID" id="91107459"/>
<organism evidence="2 3">
    <name type="scientific">Kwoniella europaea PYCC6329</name>
    <dbReference type="NCBI Taxonomy" id="1423913"/>
    <lineage>
        <taxon>Eukaryota</taxon>
        <taxon>Fungi</taxon>
        <taxon>Dikarya</taxon>
        <taxon>Basidiomycota</taxon>
        <taxon>Agaricomycotina</taxon>
        <taxon>Tremellomycetes</taxon>
        <taxon>Tremellales</taxon>
        <taxon>Cryptococcaceae</taxon>
        <taxon>Kwoniella</taxon>
    </lineage>
</organism>
<gene>
    <name evidence="2" type="ORF">V865_008658</name>
</gene>
<dbReference type="KEGG" id="ker:91107459"/>
<dbReference type="Proteomes" id="UP001358614">
    <property type="component" value="Chromosome 3"/>
</dbReference>
<dbReference type="SUPFAM" id="SSF54637">
    <property type="entry name" value="Thioesterase/thiol ester dehydrase-isomerase"/>
    <property type="match status" value="1"/>
</dbReference>
<dbReference type="RefSeq" id="XP_066088489.1">
    <property type="nucleotide sequence ID" value="XM_066232392.1"/>
</dbReference>
<reference evidence="2 3" key="1">
    <citation type="submission" date="2024-01" db="EMBL/GenBank/DDBJ databases">
        <title>Comparative genomics of Cryptococcus and Kwoniella reveals pathogenesis evolution and contrasting modes of karyotype evolution via chromosome fusion or intercentromeric recombination.</title>
        <authorList>
            <person name="Coelho M.A."/>
            <person name="David-Palma M."/>
            <person name="Shea T."/>
            <person name="Bowers K."/>
            <person name="McGinley-Smith S."/>
            <person name="Mohammad A.W."/>
            <person name="Gnirke A."/>
            <person name="Yurkov A.M."/>
            <person name="Nowrousian M."/>
            <person name="Sun S."/>
            <person name="Cuomo C.A."/>
            <person name="Heitman J."/>
        </authorList>
    </citation>
    <scope>NUCLEOTIDE SEQUENCE [LARGE SCALE GENOMIC DNA]</scope>
    <source>
        <strain evidence="2 3">PYCC6329</strain>
    </source>
</reference>
<evidence type="ECO:0008006" key="4">
    <source>
        <dbReference type="Google" id="ProtNLM"/>
    </source>
</evidence>
<dbReference type="InterPro" id="IPR052741">
    <property type="entry name" value="Mitochondrial_HTD2"/>
</dbReference>
<dbReference type="PANTHER" id="PTHR28152">
    <property type="entry name" value="HYDROXYACYL-THIOESTER DEHYDRATASE TYPE 2, MITOCHONDRIAL"/>
    <property type="match status" value="1"/>
</dbReference>
<protein>
    <recommendedName>
        <fullName evidence="4">Mesaconyl-C4 CoA hydratase</fullName>
    </recommendedName>
</protein>
<evidence type="ECO:0000256" key="1">
    <source>
        <dbReference type="SAM" id="MobiDB-lite"/>
    </source>
</evidence>
<evidence type="ECO:0000313" key="3">
    <source>
        <dbReference type="Proteomes" id="UP001358614"/>
    </source>
</evidence>
<keyword evidence="3" id="KW-1185">Reference proteome</keyword>
<dbReference type="EMBL" id="CP144091">
    <property type="protein sequence ID" value="WWD10522.1"/>
    <property type="molecule type" value="Genomic_DNA"/>
</dbReference>
<accession>A0AAX4KXH4</accession>
<feature type="compositionally biased region" description="Polar residues" evidence="1">
    <location>
        <begin position="215"/>
        <end position="238"/>
    </location>
</feature>
<dbReference type="GO" id="GO:0005739">
    <property type="term" value="C:mitochondrion"/>
    <property type="evidence" value="ECO:0007669"/>
    <property type="project" value="TreeGrafter"/>
</dbReference>
<dbReference type="InterPro" id="IPR029069">
    <property type="entry name" value="HotDog_dom_sf"/>
</dbReference>